<dbReference type="PANTHER" id="PTHR36152">
    <property type="entry name" value="CYTOPLASMIC PROTEIN-RELATED"/>
    <property type="match status" value="1"/>
</dbReference>
<dbReference type="InterPro" id="IPR008514">
    <property type="entry name" value="T6SS_Hcp"/>
</dbReference>
<evidence type="ECO:0000313" key="2">
    <source>
        <dbReference type="Proteomes" id="UP000027439"/>
    </source>
</evidence>
<gene>
    <name evidence="1" type="ORF">BG57_23390</name>
</gene>
<dbReference type="SUPFAM" id="SSF141452">
    <property type="entry name" value="Hcp1-like"/>
    <property type="match status" value="1"/>
</dbReference>
<organism evidence="1 2">
    <name type="scientific">Caballeronia grimmiae</name>
    <dbReference type="NCBI Taxonomy" id="1071679"/>
    <lineage>
        <taxon>Bacteria</taxon>
        <taxon>Pseudomonadati</taxon>
        <taxon>Pseudomonadota</taxon>
        <taxon>Betaproteobacteria</taxon>
        <taxon>Burkholderiales</taxon>
        <taxon>Burkholderiaceae</taxon>
        <taxon>Caballeronia</taxon>
    </lineage>
</organism>
<accession>A0A069NFT4</accession>
<name>A0A069NFT4_9BURK</name>
<proteinExistence type="predicted"/>
<dbReference type="InterPro" id="IPR053165">
    <property type="entry name" value="HSI-I_assembly_Hcp1"/>
</dbReference>
<protein>
    <submittedName>
        <fullName evidence="1">Uncharacterized protein</fullName>
    </submittedName>
</protein>
<sequence length="200" mass="22196">MSTMPTNEPPRLHSSLTFDVLSQFDFLALTQSDDMFLHVVPKRSNTPVKGEAKKRGDWDTPMQIHGWRWAQGYEAAPHAAALNANDMRVTALGVIKMVDSASPVLAKLCAQAELLALAHIRCYKAAGTDNGVQIEYLSMKLEQAYIRNYHIFTSARFARPCEVFEFSAQQITMTCAPQTETGSRGADVIFALDVSTRRVS</sequence>
<dbReference type="Pfam" id="PF05638">
    <property type="entry name" value="T6SS_HCP"/>
    <property type="match status" value="1"/>
</dbReference>
<dbReference type="AlphaFoldDB" id="A0A069NFT4"/>
<dbReference type="STRING" id="1071679.BG57_23390"/>
<dbReference type="PANTHER" id="PTHR36152:SF1">
    <property type="entry name" value="UBIQUITIN-LIKE DOMAIN-CONTAINING PROTEIN"/>
    <property type="match status" value="1"/>
</dbReference>
<dbReference type="OrthoDB" id="9128850at2"/>
<dbReference type="eggNOG" id="ENOG5032H4P">
    <property type="taxonomic scope" value="Bacteria"/>
</dbReference>
<comment type="caution">
    <text evidence="1">The sequence shown here is derived from an EMBL/GenBank/DDBJ whole genome shotgun (WGS) entry which is preliminary data.</text>
</comment>
<dbReference type="EMBL" id="JFHE01000044">
    <property type="protein sequence ID" value="KDR27258.1"/>
    <property type="molecule type" value="Genomic_DNA"/>
</dbReference>
<reference evidence="1 2" key="1">
    <citation type="submission" date="2014-03" db="EMBL/GenBank/DDBJ databases">
        <title>Draft Genome Sequences of Four Burkholderia Strains.</title>
        <authorList>
            <person name="Liu X.Y."/>
            <person name="Li C.X."/>
            <person name="Xu J.H."/>
        </authorList>
    </citation>
    <scope>NUCLEOTIDE SEQUENCE [LARGE SCALE GENOMIC DNA]</scope>
    <source>
        <strain evidence="1 2">R27</strain>
    </source>
</reference>
<dbReference type="Proteomes" id="UP000027439">
    <property type="component" value="Unassembled WGS sequence"/>
</dbReference>
<dbReference type="Gene3D" id="2.30.110.20">
    <property type="entry name" value="Hcp1-like"/>
    <property type="match status" value="1"/>
</dbReference>
<dbReference type="InterPro" id="IPR036624">
    <property type="entry name" value="Hcp1-lik_sf"/>
</dbReference>
<evidence type="ECO:0000313" key="1">
    <source>
        <dbReference type="EMBL" id="KDR27258.1"/>
    </source>
</evidence>